<keyword evidence="2" id="KW-0378">Hydrolase</keyword>
<dbReference type="EMBL" id="JAMQOP010000003">
    <property type="protein sequence ID" value="MDS0300287.1"/>
    <property type="molecule type" value="Genomic_DNA"/>
</dbReference>
<dbReference type="InterPro" id="IPR000917">
    <property type="entry name" value="Sulfatase_N"/>
</dbReference>
<evidence type="ECO:0000256" key="1">
    <source>
        <dbReference type="ARBA" id="ARBA00008779"/>
    </source>
</evidence>
<name>A0ABU2GHI0_9EURY</name>
<dbReference type="PANTHER" id="PTHR42693">
    <property type="entry name" value="ARYLSULFATASE FAMILY MEMBER"/>
    <property type="match status" value="1"/>
</dbReference>
<sequence>MTRNVALIILDSVRKDHFDEYAPRIQSIADVSFEQCRAASSCSVPSHGSILTGDLPHESGVTYTKVRYDGISRSDTFLDSLPDHRTFGVSANVWASTEFGFGDYFDDFVNISPYRRFQDGMDVKRFALSECDATGVDLYLEYLKTALRRDNSLQSFANGLFAQVDQWLSKSSLPKPLDDGASTICREISKRTDDSSQPFFFFTNFMDAHGPMHHVIGYDKSIHDVPNSWSSLSFDHLDEVTYNIDGAVDTYDEFVSNYRQLYAASIDYLDRKVANLIADVQAATEHETTFIITADHGENLGYAPEDHLFGHTSSLSEALLHVPLYIVNAPEGSYDEEEHELFSHLELGELIASLADGEAADVFRETVPAELIGRDRDEVKELASEDLFEFHSRSQRCAIADEEKLVWDSLGETAKYRLDRTRPNWQEHVADDIQIPEWATEHFSVDLNEYRAAIELEERKAERDDVDEHTKDRLEELGYL</sequence>
<proteinExistence type="inferred from homology"/>
<dbReference type="RefSeq" id="WP_310925183.1">
    <property type="nucleotide sequence ID" value="NZ_JAMQOP010000003.1"/>
</dbReference>
<keyword evidence="5" id="KW-1185">Reference proteome</keyword>
<protein>
    <submittedName>
        <fullName evidence="4">Sulfatase-like hydrolase/transferase</fullName>
    </submittedName>
</protein>
<reference evidence="4 5" key="1">
    <citation type="submission" date="2022-06" db="EMBL/GenBank/DDBJ databases">
        <title>Halogeometricum sp. a new haloarchaeum isolate from saline soil.</title>
        <authorList>
            <person name="Strakova D."/>
            <person name="Galisteo C."/>
            <person name="Sanchez-Porro C."/>
            <person name="Ventosa A."/>
        </authorList>
    </citation>
    <scope>NUCLEOTIDE SEQUENCE [LARGE SCALE GENOMIC DNA]</scope>
    <source>
        <strain evidence="4 5">S1BR25-6</strain>
    </source>
</reference>
<comment type="similarity">
    <text evidence="1">Belongs to the sulfatase family.</text>
</comment>
<dbReference type="SUPFAM" id="SSF53649">
    <property type="entry name" value="Alkaline phosphatase-like"/>
    <property type="match status" value="1"/>
</dbReference>
<dbReference type="InterPro" id="IPR050738">
    <property type="entry name" value="Sulfatase"/>
</dbReference>
<feature type="domain" description="Sulfatase N-terminal" evidence="3">
    <location>
        <begin position="3"/>
        <end position="356"/>
    </location>
</feature>
<comment type="caution">
    <text evidence="4">The sequence shown here is derived from an EMBL/GenBank/DDBJ whole genome shotgun (WGS) entry which is preliminary data.</text>
</comment>
<dbReference type="Pfam" id="PF00884">
    <property type="entry name" value="Sulfatase"/>
    <property type="match status" value="1"/>
</dbReference>
<dbReference type="InterPro" id="IPR017850">
    <property type="entry name" value="Alkaline_phosphatase_core_sf"/>
</dbReference>
<evidence type="ECO:0000259" key="3">
    <source>
        <dbReference type="Pfam" id="PF00884"/>
    </source>
</evidence>
<organism evidence="4 5">
    <name type="scientific">Halogeometricum salsisoli</name>
    <dbReference type="NCBI Taxonomy" id="2950536"/>
    <lineage>
        <taxon>Archaea</taxon>
        <taxon>Methanobacteriati</taxon>
        <taxon>Methanobacteriota</taxon>
        <taxon>Stenosarchaea group</taxon>
        <taxon>Halobacteria</taxon>
        <taxon>Halobacteriales</taxon>
        <taxon>Haloferacaceae</taxon>
        <taxon>Halogeometricum</taxon>
    </lineage>
</organism>
<accession>A0ABU2GHI0</accession>
<gene>
    <name evidence="4" type="ORF">NDI76_16190</name>
</gene>
<dbReference type="Gene3D" id="3.40.720.10">
    <property type="entry name" value="Alkaline Phosphatase, subunit A"/>
    <property type="match status" value="1"/>
</dbReference>
<dbReference type="Proteomes" id="UP001257060">
    <property type="component" value="Unassembled WGS sequence"/>
</dbReference>
<evidence type="ECO:0000313" key="5">
    <source>
        <dbReference type="Proteomes" id="UP001257060"/>
    </source>
</evidence>
<evidence type="ECO:0000313" key="4">
    <source>
        <dbReference type="EMBL" id="MDS0300287.1"/>
    </source>
</evidence>
<evidence type="ECO:0000256" key="2">
    <source>
        <dbReference type="ARBA" id="ARBA00022801"/>
    </source>
</evidence>
<dbReference type="PANTHER" id="PTHR42693:SF53">
    <property type="entry name" value="ENDO-4-O-SULFATASE"/>
    <property type="match status" value="1"/>
</dbReference>